<keyword evidence="4" id="KW-0808">Transferase</keyword>
<comment type="similarity">
    <text evidence="1">Belongs to the protein kinase superfamily. CMGC Ser/Thr protein kinase family. MNB/DYRK subfamily.</text>
</comment>
<dbReference type="GO" id="GO:0005524">
    <property type="term" value="F:ATP binding"/>
    <property type="evidence" value="ECO:0007669"/>
    <property type="project" value="UniProtKB-UniRule"/>
</dbReference>
<dbReference type="Gene3D" id="1.10.510.10">
    <property type="entry name" value="Transferase(Phosphotransferase) domain 1"/>
    <property type="match status" value="1"/>
</dbReference>
<dbReference type="SMART" id="SM00220">
    <property type="entry name" value="S_TKc"/>
    <property type="match status" value="1"/>
</dbReference>
<keyword evidence="3" id="KW-0723">Serine/threonine-protein kinase</keyword>
<gene>
    <name evidence="13" type="ORF">SteCoe_1606</name>
</gene>
<protein>
    <recommendedName>
        <fullName evidence="2">dual-specificity kinase</fullName>
        <ecNumber evidence="2">2.7.12.1</ecNumber>
    </recommendedName>
</protein>
<comment type="catalytic activity">
    <reaction evidence="8">
        <text>L-seryl-[protein] + ATP = O-phospho-L-seryl-[protein] + ADP + H(+)</text>
        <dbReference type="Rhea" id="RHEA:17989"/>
        <dbReference type="Rhea" id="RHEA-COMP:9863"/>
        <dbReference type="Rhea" id="RHEA-COMP:11604"/>
        <dbReference type="ChEBI" id="CHEBI:15378"/>
        <dbReference type="ChEBI" id="CHEBI:29999"/>
        <dbReference type="ChEBI" id="CHEBI:30616"/>
        <dbReference type="ChEBI" id="CHEBI:83421"/>
        <dbReference type="ChEBI" id="CHEBI:456216"/>
        <dbReference type="EC" id="2.7.12.1"/>
    </reaction>
</comment>
<evidence type="ECO:0000256" key="2">
    <source>
        <dbReference type="ARBA" id="ARBA00013203"/>
    </source>
</evidence>
<evidence type="ECO:0000259" key="12">
    <source>
        <dbReference type="PROSITE" id="PS50011"/>
    </source>
</evidence>
<dbReference type="GO" id="GO:0004674">
    <property type="term" value="F:protein serine/threonine kinase activity"/>
    <property type="evidence" value="ECO:0007669"/>
    <property type="project" value="UniProtKB-KW"/>
</dbReference>
<dbReference type="InterPro" id="IPR011009">
    <property type="entry name" value="Kinase-like_dom_sf"/>
</dbReference>
<dbReference type="GO" id="GO:0004712">
    <property type="term" value="F:protein serine/threonine/tyrosine kinase activity"/>
    <property type="evidence" value="ECO:0007669"/>
    <property type="project" value="UniProtKB-EC"/>
</dbReference>
<dbReference type="InterPro" id="IPR000719">
    <property type="entry name" value="Prot_kinase_dom"/>
</dbReference>
<evidence type="ECO:0000256" key="8">
    <source>
        <dbReference type="ARBA" id="ARBA00049003"/>
    </source>
</evidence>
<evidence type="ECO:0000256" key="4">
    <source>
        <dbReference type="ARBA" id="ARBA00022679"/>
    </source>
</evidence>
<dbReference type="InterPro" id="IPR017441">
    <property type="entry name" value="Protein_kinase_ATP_BS"/>
</dbReference>
<sequence>MDTISKKSSQLRTSTSQRIIIRTKLEKKYQDYIKPISNIKNNTVTANNSNSSLECAKNRSLEIEILKNKGPISQKPSPTFVSSHKIMFAKKENFSGFMSELTDYEKDEIKFYTEVAYVGKKHNKIEPNPMGKNLNFDNEDGNYRIIKGDHLAYRFEVMAFIGKGTFGVVCECFDHKYNERVAIKILKNKKCFHRQGNIEINILKVVNENDESNAHAVKMISNFIFRNHICLVFELLFCNLYEYLKLNNMQGLKIKLIKNFVQQILQTLKYLESLMIIHCDIKLENLALVSSTSNTLKLIDFGSACYQYDKIYTYIQSRFYRSPEVILGIPYTNSIDMWSLGCVIAELYTGKALLPGDSEKNQLMLIVELLGLPPEYLINKSPRKKLFFNKDNTFKYSTFTDSRPLIPGSRIIDWPDNHIWDFVKSCLHWDPEYRLTPAQGLYHPWLQYQRKVTLPKIKIKLKHKINDKFK</sequence>
<evidence type="ECO:0000256" key="7">
    <source>
        <dbReference type="ARBA" id="ARBA00022840"/>
    </source>
</evidence>
<dbReference type="Proteomes" id="UP000187209">
    <property type="component" value="Unassembled WGS sequence"/>
</dbReference>
<dbReference type="Gene3D" id="3.30.200.20">
    <property type="entry name" value="Phosphorylase Kinase, domain 1"/>
    <property type="match status" value="1"/>
</dbReference>
<evidence type="ECO:0000313" key="14">
    <source>
        <dbReference type="Proteomes" id="UP000187209"/>
    </source>
</evidence>
<accession>A0A1R2D1E3</accession>
<dbReference type="Gene3D" id="3.30.10.30">
    <property type="entry name" value="DYRK"/>
    <property type="match status" value="1"/>
</dbReference>
<dbReference type="AlphaFoldDB" id="A0A1R2D1E3"/>
<evidence type="ECO:0000256" key="9">
    <source>
        <dbReference type="ARBA" id="ARBA00049308"/>
    </source>
</evidence>
<evidence type="ECO:0000256" key="5">
    <source>
        <dbReference type="ARBA" id="ARBA00022741"/>
    </source>
</evidence>
<evidence type="ECO:0000256" key="11">
    <source>
        <dbReference type="PROSITE-ProRule" id="PRU10141"/>
    </source>
</evidence>
<evidence type="ECO:0000313" key="13">
    <source>
        <dbReference type="EMBL" id="OMJ95068.1"/>
    </source>
</evidence>
<feature type="binding site" evidence="11">
    <location>
        <position position="184"/>
    </location>
    <ligand>
        <name>ATP</name>
        <dbReference type="ChEBI" id="CHEBI:30616"/>
    </ligand>
</feature>
<name>A0A1R2D1E3_9CILI</name>
<evidence type="ECO:0000256" key="3">
    <source>
        <dbReference type="ARBA" id="ARBA00022527"/>
    </source>
</evidence>
<comment type="catalytic activity">
    <reaction evidence="10">
        <text>L-tyrosyl-[protein] + ATP = O-phospho-L-tyrosyl-[protein] + ADP + H(+)</text>
        <dbReference type="Rhea" id="RHEA:10596"/>
        <dbReference type="Rhea" id="RHEA-COMP:10136"/>
        <dbReference type="Rhea" id="RHEA-COMP:20101"/>
        <dbReference type="ChEBI" id="CHEBI:15378"/>
        <dbReference type="ChEBI" id="CHEBI:30616"/>
        <dbReference type="ChEBI" id="CHEBI:46858"/>
        <dbReference type="ChEBI" id="CHEBI:61978"/>
        <dbReference type="ChEBI" id="CHEBI:456216"/>
        <dbReference type="EC" id="2.7.12.1"/>
    </reaction>
</comment>
<dbReference type="PROSITE" id="PS00107">
    <property type="entry name" value="PROTEIN_KINASE_ATP"/>
    <property type="match status" value="1"/>
</dbReference>
<dbReference type="EC" id="2.7.12.1" evidence="2"/>
<keyword evidence="6" id="KW-0418">Kinase</keyword>
<organism evidence="13 14">
    <name type="scientific">Stentor coeruleus</name>
    <dbReference type="NCBI Taxonomy" id="5963"/>
    <lineage>
        <taxon>Eukaryota</taxon>
        <taxon>Sar</taxon>
        <taxon>Alveolata</taxon>
        <taxon>Ciliophora</taxon>
        <taxon>Postciliodesmatophora</taxon>
        <taxon>Heterotrichea</taxon>
        <taxon>Heterotrichida</taxon>
        <taxon>Stentoridae</taxon>
        <taxon>Stentor</taxon>
    </lineage>
</organism>
<dbReference type="PANTHER" id="PTHR24058">
    <property type="entry name" value="DUAL SPECIFICITY PROTEIN KINASE"/>
    <property type="match status" value="1"/>
</dbReference>
<dbReference type="Pfam" id="PF00069">
    <property type="entry name" value="Pkinase"/>
    <property type="match status" value="1"/>
</dbReference>
<evidence type="ECO:0000256" key="1">
    <source>
        <dbReference type="ARBA" id="ARBA00008867"/>
    </source>
</evidence>
<evidence type="ECO:0000256" key="6">
    <source>
        <dbReference type="ARBA" id="ARBA00022777"/>
    </source>
</evidence>
<comment type="caution">
    <text evidence="13">The sequence shown here is derived from an EMBL/GenBank/DDBJ whole genome shotgun (WGS) entry which is preliminary data.</text>
</comment>
<keyword evidence="7 11" id="KW-0067">ATP-binding</keyword>
<dbReference type="GO" id="GO:0005856">
    <property type="term" value="C:cytoskeleton"/>
    <property type="evidence" value="ECO:0007669"/>
    <property type="project" value="TreeGrafter"/>
</dbReference>
<dbReference type="GO" id="GO:0005737">
    <property type="term" value="C:cytoplasm"/>
    <property type="evidence" value="ECO:0007669"/>
    <property type="project" value="TreeGrafter"/>
</dbReference>
<proteinExistence type="inferred from homology"/>
<dbReference type="PROSITE" id="PS50011">
    <property type="entry name" value="PROTEIN_KINASE_DOM"/>
    <property type="match status" value="1"/>
</dbReference>
<dbReference type="PANTHER" id="PTHR24058:SF22">
    <property type="entry name" value="DUAL SPECIFICITY TYROSINE-PHOSPHORYLATION-REGULATED KINASE 4"/>
    <property type="match status" value="1"/>
</dbReference>
<keyword evidence="5 11" id="KW-0547">Nucleotide-binding</keyword>
<reference evidence="13 14" key="1">
    <citation type="submission" date="2016-11" db="EMBL/GenBank/DDBJ databases">
        <title>The macronuclear genome of Stentor coeruleus: a giant cell with tiny introns.</title>
        <authorList>
            <person name="Slabodnick M."/>
            <person name="Ruby J.G."/>
            <person name="Reiff S.B."/>
            <person name="Swart E.C."/>
            <person name="Gosai S."/>
            <person name="Prabakaran S."/>
            <person name="Witkowska E."/>
            <person name="Larue G.E."/>
            <person name="Fisher S."/>
            <person name="Freeman R.M."/>
            <person name="Gunawardena J."/>
            <person name="Chu W."/>
            <person name="Stover N.A."/>
            <person name="Gregory B.D."/>
            <person name="Nowacki M."/>
            <person name="Derisi J."/>
            <person name="Roy S.W."/>
            <person name="Marshall W.F."/>
            <person name="Sood P."/>
        </authorList>
    </citation>
    <scope>NUCLEOTIDE SEQUENCE [LARGE SCALE GENOMIC DNA]</scope>
    <source>
        <strain evidence="13">WM001</strain>
    </source>
</reference>
<dbReference type="InterPro" id="IPR042521">
    <property type="entry name" value="DYRK"/>
</dbReference>
<dbReference type="InterPro" id="IPR050494">
    <property type="entry name" value="Ser_Thr_dual-spec_kinase"/>
</dbReference>
<keyword evidence="14" id="KW-1185">Reference proteome</keyword>
<feature type="domain" description="Protein kinase" evidence="12">
    <location>
        <begin position="155"/>
        <end position="446"/>
    </location>
</feature>
<comment type="catalytic activity">
    <reaction evidence="9">
        <text>L-threonyl-[protein] + ATP = O-phospho-L-threonyl-[protein] + ADP + H(+)</text>
        <dbReference type="Rhea" id="RHEA:46608"/>
        <dbReference type="Rhea" id="RHEA-COMP:11060"/>
        <dbReference type="Rhea" id="RHEA-COMP:11605"/>
        <dbReference type="ChEBI" id="CHEBI:15378"/>
        <dbReference type="ChEBI" id="CHEBI:30013"/>
        <dbReference type="ChEBI" id="CHEBI:30616"/>
        <dbReference type="ChEBI" id="CHEBI:61977"/>
        <dbReference type="ChEBI" id="CHEBI:456216"/>
        <dbReference type="EC" id="2.7.12.1"/>
    </reaction>
</comment>
<dbReference type="EMBL" id="MPUH01000017">
    <property type="protein sequence ID" value="OMJ95068.1"/>
    <property type="molecule type" value="Genomic_DNA"/>
</dbReference>
<dbReference type="OrthoDB" id="9332038at2759"/>
<evidence type="ECO:0000256" key="10">
    <source>
        <dbReference type="ARBA" id="ARBA00051680"/>
    </source>
</evidence>
<dbReference type="SUPFAM" id="SSF56112">
    <property type="entry name" value="Protein kinase-like (PK-like)"/>
    <property type="match status" value="1"/>
</dbReference>